<keyword evidence="8" id="KW-0804">Transcription</keyword>
<keyword evidence="5 11" id="KW-1133">Transmembrane helix</keyword>
<dbReference type="KEGG" id="shun:DWB77_00593"/>
<protein>
    <recommendedName>
        <fullName evidence="10">Regulator of SigK</fullName>
    </recommendedName>
    <alternativeName>
        <fullName evidence="9">Sigma-K anti-sigma factor RskA</fullName>
    </alternativeName>
</protein>
<dbReference type="RefSeq" id="WP_120719738.1">
    <property type="nucleotide sequence ID" value="NZ_CP032698.1"/>
</dbReference>
<evidence type="ECO:0000259" key="12">
    <source>
        <dbReference type="Pfam" id="PF10099"/>
    </source>
</evidence>
<dbReference type="Pfam" id="PF22618">
    <property type="entry name" value="RskA_N"/>
    <property type="match status" value="1"/>
</dbReference>
<dbReference type="Gene3D" id="1.10.10.1320">
    <property type="entry name" value="Anti-sigma factor, zinc-finger domain"/>
    <property type="match status" value="1"/>
</dbReference>
<evidence type="ECO:0000256" key="2">
    <source>
        <dbReference type="ARBA" id="ARBA00004236"/>
    </source>
</evidence>
<dbReference type="GO" id="GO:0006417">
    <property type="term" value="P:regulation of translation"/>
    <property type="evidence" value="ECO:0007669"/>
    <property type="project" value="TreeGrafter"/>
</dbReference>
<keyword evidence="3" id="KW-1003">Cell membrane</keyword>
<dbReference type="AlphaFoldDB" id="A0A387H474"/>
<name>A0A387H474_9ACTN</name>
<keyword evidence="4 11" id="KW-0812">Transmembrane</keyword>
<feature type="transmembrane region" description="Helical" evidence="11">
    <location>
        <begin position="99"/>
        <end position="117"/>
    </location>
</feature>
<feature type="domain" description="Anti-sigma-K factor RskA N-terminal" evidence="13">
    <location>
        <begin position="6"/>
        <end position="37"/>
    </location>
</feature>
<evidence type="ECO:0000256" key="9">
    <source>
        <dbReference type="ARBA" id="ARBA00029829"/>
    </source>
</evidence>
<keyword evidence="7 11" id="KW-0472">Membrane</keyword>
<organism evidence="14 15">
    <name type="scientific">Streptomyces hundungensis</name>
    <dbReference type="NCBI Taxonomy" id="1077946"/>
    <lineage>
        <taxon>Bacteria</taxon>
        <taxon>Bacillati</taxon>
        <taxon>Actinomycetota</taxon>
        <taxon>Actinomycetes</taxon>
        <taxon>Kitasatosporales</taxon>
        <taxon>Streptomycetaceae</taxon>
        <taxon>Streptomyces</taxon>
    </lineage>
</organism>
<proteinExistence type="predicted"/>
<dbReference type="Proteomes" id="UP000271554">
    <property type="component" value="Chromosome"/>
</dbReference>
<dbReference type="EMBL" id="CP032698">
    <property type="protein sequence ID" value="AYG78486.1"/>
    <property type="molecule type" value="Genomic_DNA"/>
</dbReference>
<evidence type="ECO:0000313" key="15">
    <source>
        <dbReference type="Proteomes" id="UP000271554"/>
    </source>
</evidence>
<dbReference type="PANTHER" id="PTHR37461">
    <property type="entry name" value="ANTI-SIGMA-K FACTOR RSKA"/>
    <property type="match status" value="1"/>
</dbReference>
<evidence type="ECO:0000256" key="4">
    <source>
        <dbReference type="ARBA" id="ARBA00022692"/>
    </source>
</evidence>
<feature type="domain" description="Anti-sigma K factor RskA C-terminal" evidence="12">
    <location>
        <begin position="102"/>
        <end position="242"/>
    </location>
</feature>
<dbReference type="GO" id="GO:0005886">
    <property type="term" value="C:plasma membrane"/>
    <property type="evidence" value="ECO:0007669"/>
    <property type="project" value="UniProtKB-SubCell"/>
</dbReference>
<evidence type="ECO:0000313" key="14">
    <source>
        <dbReference type="EMBL" id="AYG78486.1"/>
    </source>
</evidence>
<keyword evidence="6" id="KW-0805">Transcription regulation</keyword>
<sequence length="251" mass="26158">MTSADLHTLTGAYALNALSDDEREEFERHLSVCASCTLEVRELAATAGRLGLAMTAPPPAALKADVLRRISTVRQEAPHTGRPLPARGRTGRRRALTRYALAACLAAAVGLGGVAAWQHQQADTAREQAQAAQRQAQQLADVLAAPDAKATHGRLAGDASGTLVVARSRNQAVFLASNMARPPAGKVYQLWFDDAGTMRSAGLMNPAHTAEAVLLSGHVDQASGMGITVEPAGGSVRPTSAPLALMAFPNA</sequence>
<dbReference type="InterPro" id="IPR041916">
    <property type="entry name" value="Anti_sigma_zinc_sf"/>
</dbReference>
<evidence type="ECO:0000259" key="13">
    <source>
        <dbReference type="Pfam" id="PF22618"/>
    </source>
</evidence>
<dbReference type="InterPro" id="IPR018764">
    <property type="entry name" value="RskA_C"/>
</dbReference>
<evidence type="ECO:0000256" key="1">
    <source>
        <dbReference type="ARBA" id="ARBA00004167"/>
    </source>
</evidence>
<dbReference type="OrthoDB" id="153510at2"/>
<evidence type="ECO:0000256" key="7">
    <source>
        <dbReference type="ARBA" id="ARBA00023136"/>
    </source>
</evidence>
<evidence type="ECO:0000256" key="5">
    <source>
        <dbReference type="ARBA" id="ARBA00022989"/>
    </source>
</evidence>
<dbReference type="InterPro" id="IPR053877">
    <property type="entry name" value="RskA_N"/>
</dbReference>
<keyword evidence="15" id="KW-1185">Reference proteome</keyword>
<dbReference type="GO" id="GO:0016989">
    <property type="term" value="F:sigma factor antagonist activity"/>
    <property type="evidence" value="ECO:0007669"/>
    <property type="project" value="TreeGrafter"/>
</dbReference>
<evidence type="ECO:0000256" key="10">
    <source>
        <dbReference type="ARBA" id="ARBA00030803"/>
    </source>
</evidence>
<evidence type="ECO:0000256" key="3">
    <source>
        <dbReference type="ARBA" id="ARBA00022475"/>
    </source>
</evidence>
<dbReference type="PANTHER" id="PTHR37461:SF1">
    <property type="entry name" value="ANTI-SIGMA-K FACTOR RSKA"/>
    <property type="match status" value="1"/>
</dbReference>
<evidence type="ECO:0000256" key="6">
    <source>
        <dbReference type="ARBA" id="ARBA00023015"/>
    </source>
</evidence>
<gene>
    <name evidence="14" type="primary">rskA_2</name>
    <name evidence="14" type="ORF">DWB77_00593</name>
</gene>
<comment type="subcellular location">
    <subcellularLocation>
        <location evidence="2">Cell membrane</location>
    </subcellularLocation>
    <subcellularLocation>
        <location evidence="1">Membrane</location>
        <topology evidence="1">Single-pass membrane protein</topology>
    </subcellularLocation>
</comment>
<evidence type="ECO:0000256" key="8">
    <source>
        <dbReference type="ARBA" id="ARBA00023163"/>
    </source>
</evidence>
<dbReference type="InterPro" id="IPR051474">
    <property type="entry name" value="Anti-sigma-K/W_factor"/>
</dbReference>
<accession>A0A387H474</accession>
<dbReference type="Pfam" id="PF10099">
    <property type="entry name" value="RskA_C"/>
    <property type="match status" value="1"/>
</dbReference>
<reference evidence="14 15" key="1">
    <citation type="submission" date="2018-10" db="EMBL/GenBank/DDBJ databases">
        <title>Relationship between Morphology and Antimicrobial Activity in Streptomyces.</title>
        <authorList>
            <person name="Kang H.J."/>
            <person name="Kim S.B."/>
        </authorList>
    </citation>
    <scope>NUCLEOTIDE SEQUENCE [LARGE SCALE GENOMIC DNA]</scope>
    <source>
        <strain evidence="14 15">BH38</strain>
    </source>
</reference>
<evidence type="ECO:0000256" key="11">
    <source>
        <dbReference type="SAM" id="Phobius"/>
    </source>
</evidence>